<dbReference type="GO" id="GO:0061630">
    <property type="term" value="F:ubiquitin protein ligase activity"/>
    <property type="evidence" value="ECO:0007669"/>
    <property type="project" value="UniProtKB-UniRule"/>
</dbReference>
<protein>
    <recommendedName>
        <fullName evidence="10">E3 ubiquitin-protein ligase</fullName>
        <ecNumber evidence="10">2.3.2.27</ecNumber>
    </recommendedName>
</protein>
<evidence type="ECO:0000256" key="2">
    <source>
        <dbReference type="ARBA" id="ARBA00004906"/>
    </source>
</evidence>
<keyword evidence="3 10" id="KW-0808">Transferase</keyword>
<name>A0AA36EIU1_LACSI</name>
<dbReference type="GO" id="GO:0071596">
    <property type="term" value="P:ubiquitin-dependent protein catabolic process via the N-end rule pathway"/>
    <property type="evidence" value="ECO:0007669"/>
    <property type="project" value="UniProtKB-UniRule"/>
</dbReference>
<comment type="function">
    <text evidence="10">Ubiquitin ligase protein which is a component of the N-end rule pathway. Recognizes and binds to proteins bearing specific N-terminal residues that are destabilizing according to the N-end rule, leading to their ubiquitination and subsequent degradation.</text>
</comment>
<dbReference type="Gene3D" id="2.10.110.30">
    <property type="match status" value="1"/>
</dbReference>
<feature type="compositionally biased region" description="Low complexity" evidence="11">
    <location>
        <begin position="511"/>
        <end position="529"/>
    </location>
</feature>
<evidence type="ECO:0000256" key="11">
    <source>
        <dbReference type="SAM" id="MobiDB-lite"/>
    </source>
</evidence>
<evidence type="ECO:0000256" key="3">
    <source>
        <dbReference type="ARBA" id="ARBA00022679"/>
    </source>
</evidence>
<evidence type="ECO:0000256" key="1">
    <source>
        <dbReference type="ARBA" id="ARBA00000900"/>
    </source>
</evidence>
<dbReference type="InterPro" id="IPR039164">
    <property type="entry name" value="UBR1-like"/>
</dbReference>
<organism evidence="13 14">
    <name type="scientific">Lactuca saligna</name>
    <name type="common">Willowleaf lettuce</name>
    <dbReference type="NCBI Taxonomy" id="75948"/>
    <lineage>
        <taxon>Eukaryota</taxon>
        <taxon>Viridiplantae</taxon>
        <taxon>Streptophyta</taxon>
        <taxon>Embryophyta</taxon>
        <taxon>Tracheophyta</taxon>
        <taxon>Spermatophyta</taxon>
        <taxon>Magnoliopsida</taxon>
        <taxon>eudicotyledons</taxon>
        <taxon>Gunneridae</taxon>
        <taxon>Pentapetalae</taxon>
        <taxon>asterids</taxon>
        <taxon>campanulids</taxon>
        <taxon>Asterales</taxon>
        <taxon>Asteraceae</taxon>
        <taxon>Cichorioideae</taxon>
        <taxon>Cichorieae</taxon>
        <taxon>Lactucinae</taxon>
        <taxon>Lactuca</taxon>
    </lineage>
</organism>
<feature type="zinc finger region" description="UBR-type" evidence="9">
    <location>
        <begin position="123"/>
        <end position="193"/>
    </location>
</feature>
<dbReference type="InterPro" id="IPR042065">
    <property type="entry name" value="E3_ELL-like"/>
</dbReference>
<dbReference type="FunFam" id="2.10.110.30:FF:000002">
    <property type="entry name" value="Putative e3 ubiquitin-protein ligase ubr3"/>
    <property type="match status" value="1"/>
</dbReference>
<reference evidence="13" key="1">
    <citation type="submission" date="2023-04" db="EMBL/GenBank/DDBJ databases">
        <authorList>
            <person name="Vijverberg K."/>
            <person name="Xiong W."/>
            <person name="Schranz E."/>
        </authorList>
    </citation>
    <scope>NUCLEOTIDE SEQUENCE</scope>
</reference>
<feature type="region of interest" description="Disordered" evidence="11">
    <location>
        <begin position="1257"/>
        <end position="1279"/>
    </location>
</feature>
<dbReference type="PANTHER" id="PTHR21497:SF53">
    <property type="entry name" value="E3 UBIQUITIN-PROTEIN LIGASE PRT6"/>
    <property type="match status" value="1"/>
</dbReference>
<keyword evidence="14" id="KW-1185">Reference proteome</keyword>
<keyword evidence="6 10" id="KW-0833">Ubl conjugation pathway</keyword>
<comment type="catalytic activity">
    <reaction evidence="1 10">
        <text>S-ubiquitinyl-[E2 ubiquitin-conjugating enzyme]-L-cysteine + [acceptor protein]-L-lysine = [E2 ubiquitin-conjugating enzyme]-L-cysteine + N(6)-ubiquitinyl-[acceptor protein]-L-lysine.</text>
        <dbReference type="EC" id="2.3.2.27"/>
    </reaction>
</comment>
<feature type="region of interest" description="Disordered" evidence="11">
    <location>
        <begin position="509"/>
        <end position="529"/>
    </location>
</feature>
<keyword evidence="7 10" id="KW-0862">Zinc</keyword>
<gene>
    <name evidence="13" type="ORF">LSALG_LOCUS36437</name>
</gene>
<evidence type="ECO:0000256" key="6">
    <source>
        <dbReference type="ARBA" id="ARBA00022786"/>
    </source>
</evidence>
<dbReference type="EMBL" id="OX465084">
    <property type="protein sequence ID" value="CAI9297639.1"/>
    <property type="molecule type" value="Genomic_DNA"/>
</dbReference>
<dbReference type="PANTHER" id="PTHR21497">
    <property type="entry name" value="UBIQUITIN LIGASE E3 ALPHA-RELATED"/>
    <property type="match status" value="1"/>
</dbReference>
<evidence type="ECO:0000256" key="7">
    <source>
        <dbReference type="ARBA" id="ARBA00022833"/>
    </source>
</evidence>
<dbReference type="EC" id="2.3.2.27" evidence="10"/>
<dbReference type="GO" id="GO:0008270">
    <property type="term" value="F:zinc ion binding"/>
    <property type="evidence" value="ECO:0007669"/>
    <property type="project" value="UniProtKB-UniRule"/>
</dbReference>
<dbReference type="Pfam" id="PF22960">
    <property type="entry name" value="WHD_UBR1"/>
    <property type="match status" value="1"/>
</dbReference>
<accession>A0AA36EIU1</accession>
<evidence type="ECO:0000313" key="13">
    <source>
        <dbReference type="EMBL" id="CAI9297639.1"/>
    </source>
</evidence>
<evidence type="ECO:0000256" key="4">
    <source>
        <dbReference type="ARBA" id="ARBA00022723"/>
    </source>
</evidence>
<feature type="compositionally biased region" description="Low complexity" evidence="11">
    <location>
        <begin position="1267"/>
        <end position="1278"/>
    </location>
</feature>
<sequence>MFRMEIDSSSSSEPNTPPLSPKDHILKRLVLIGVPEDRLDHQESGLVSYVKENKHRIPDIVSAVLPTDVEMETAMEVQSEPPARSKIEDLLHESMIWLQWLMFDGDPSEVLQRLAIMNIGQRGVCGAVWGHNDIAYRCRTCEHDPTCAICVPCFQNGNHKDHDYSIIYTGGGCCDCGDVTAWKRSGFCSKHKGAEQIQPLQQDVANTLSPVLDSLLVFWKNKLLFAESIHQDRDRPTLDDNVAEQKKVADELTSAVVGMLLEFCKCSESLLSFVSGRVCSLVGLLDVLVMAERFLSTEVVRKLQELLLKLLSDPFFKYEFAKAFLRYYPTVVNEAVKECKDSIFRKYPLLPTFSVQIFTVPTLTPRLVKEMDLLAMLLECLTNIFSSCSREDHRLQVSKWGNLYETTHRVVEDIRFVMSHSTIPKYMTCDRRDISRTWMKLLAFVQGMSPQKRETNIHIEEENENMHLPFVLGHSIANIHALLVAGAFSNKETEDETVIDEQDSLRHAKVGRLSQESSVSSVTGSGRGSDSFTVLTSISWLTFECLRAIENWLKVDNTSGDLNSRGTNASGSNFFQLKRTLSKFRKGKTIFKSPSSKTMGGGVHPRLTGSNDTISVGLGDHQMEGDYTNELESLSVLSLSDWPEIEYDVSSQEISVHIPLHRLLSLVLQRALKRCYGESESESESGLPAVYGDFFGHVLGGCHPYGFSAFVMEHPLRIRVFCSEVHAGMWRKNGDAAILSYEWYRSVRWSEQGLELDLFLLQCCAALAPADLYIARIIERFGLSSYLSLNLERASEYEAILVQEMLNLIIQIVKERRFCGLTTAQCLQRELIYKLSTGNATHSQLVKSLPRDLSKVEQFQQILDTVAEYSYPSGIKQGMYKLRLEYWKELDLYHPRWNSRDLQVAEERYLRFCSVSALMNQLPKWTKIYPPLNGLAKVATCKTVLQIIRSVLFYALFTDKLIASRAPDGVLITALHLLSLALDISQAQIESQSGGFDNSIPLLVFAAEEISTGLNDGYDDQSLLSLLVSLMRINKKENAYNYVESGGFDLSSLIKNLLQKFAELDAGCLTKLQMLAPEVVNQLSYSSDVSNNSAPVSDSEKRKAKARERQAAIMEKMKAQQSKFMENMTEDNGLDDTNDPEESLPDVTNESDVQVVCSLCHDANSKTPVSFLILLQKSRLVSLLDKGPPSWEKEAQRSGKEQVNEDTLTVKLTETVNSQLMEVIQTAINEFASTGQPREVDAFLEFIKTRFPSLNNINIPPQTAHDSSQSQPTTASASGDAFEEDMYTLILDVMENNLGESDVLIDEVDFSIPGSSSYSNYDTNESLLLGKYIASLSHEVVNNPSSSSSSSSENVGSPSGKAQIGASVASRLPYDGFGPSDCNGIYVTSCGHAVHQGCLDRYLRSLKERYTRRIDFEGGHIVDPDQGEFLCPVCRGLANSVLPDLPREGTIMKESVASKIPNLSPMDAANYESSEHLLLLKQSLSLLQASADVSRRNEFLKSFPVKHKGGTGANLESVVHLLHEMYFPGNDKISGSSRLSDSMIMWDTLKYSLVSTEIAARSEKTSHATNYSVSSLYEELRSSSGFILSLLLKIVHSIRSQNSLDVLLRLRCIQQFAKSIHADTLNELPGHTNRVEENMMSILENADMGIRFPDVQFWTMASNPVLASDPFSTLMWILFCLPVPFMSSEKSFLPLVHMCYVVSITQAVITYFGKNESAMDDFSYHESLITDIYKFMGEHVLIRQYFVSNYIDSSRDIKETIRSLSFPFLRRCALLWKLMNSSSLAPFSGAHRSSQSFEDRMDFAYGFAEEFVEIEELEKMFKIPTLENIVNDEVSRSLVLKWLNHFAREFEVGVLYKTPVVPFKLMVLPYLYQDLLQRYIKQKCVDCGAVQDEPALCLLCGKLCSPSWKTCCRNNKCQTHAMSCGAGTGVFLLIRKTTILLQRSARQARWPSPYLDAFGEEDVEMHRGKPLYLNEERYAALSHMVASHGLDRSSKSSLTYTSTLLEVRCLGGLERRLLMKPSCRHTYRVDWCTQFPPRIPYEKEDALFSENTIPTISTIYHHGLKANVNMVECRQQPSRFGKRLSDAEARSYPISIHIRLEGWRVETRKRPDKTHDKFYHHKSSGRMFRSLVEVEKFIKYEIYPPKPQRPTKNALKARS</sequence>
<dbReference type="GO" id="GO:0005737">
    <property type="term" value="C:cytoplasm"/>
    <property type="evidence" value="ECO:0007669"/>
    <property type="project" value="TreeGrafter"/>
</dbReference>
<dbReference type="Gene3D" id="1.10.10.2670">
    <property type="entry name" value="E3 ubiquitin-protein ligase"/>
    <property type="match status" value="1"/>
</dbReference>
<evidence type="ECO:0000256" key="9">
    <source>
        <dbReference type="PROSITE-ProRule" id="PRU00508"/>
    </source>
</evidence>
<feature type="compositionally biased region" description="Polar residues" evidence="11">
    <location>
        <begin position="1257"/>
        <end position="1266"/>
    </location>
</feature>
<keyword evidence="4 10" id="KW-0479">Metal-binding</keyword>
<dbReference type="SMART" id="SM00396">
    <property type="entry name" value="ZnF_UBR1"/>
    <property type="match status" value="1"/>
</dbReference>
<dbReference type="GO" id="GO:0000151">
    <property type="term" value="C:ubiquitin ligase complex"/>
    <property type="evidence" value="ECO:0007669"/>
    <property type="project" value="TreeGrafter"/>
</dbReference>
<dbReference type="Pfam" id="PF18995">
    <property type="entry name" value="PRT6_C"/>
    <property type="match status" value="1"/>
</dbReference>
<evidence type="ECO:0000256" key="8">
    <source>
        <dbReference type="ARBA" id="ARBA00046341"/>
    </source>
</evidence>
<feature type="region of interest" description="Disordered" evidence="11">
    <location>
        <begin position="1"/>
        <end position="22"/>
    </location>
</feature>
<evidence type="ECO:0000259" key="12">
    <source>
        <dbReference type="PROSITE" id="PS51157"/>
    </source>
</evidence>
<evidence type="ECO:0000313" key="14">
    <source>
        <dbReference type="Proteomes" id="UP001177003"/>
    </source>
</evidence>
<comment type="similarity">
    <text evidence="8 10">Belongs to the E3 ubiquitin-protein ligase UBR1-like family.</text>
</comment>
<dbReference type="Proteomes" id="UP001177003">
    <property type="component" value="Chromosome 8"/>
</dbReference>
<proteinExistence type="inferred from homology"/>
<dbReference type="InterPro" id="IPR055194">
    <property type="entry name" value="UBR1-like_WH"/>
</dbReference>
<dbReference type="InterPro" id="IPR003126">
    <property type="entry name" value="Znf_UBR"/>
</dbReference>
<feature type="compositionally biased region" description="Low complexity" evidence="11">
    <location>
        <begin position="1343"/>
        <end position="1360"/>
    </location>
</feature>
<dbReference type="Pfam" id="PF02207">
    <property type="entry name" value="zf-UBR"/>
    <property type="match status" value="1"/>
</dbReference>
<keyword evidence="5 10" id="KW-0863">Zinc-finger</keyword>
<feature type="region of interest" description="Disordered" evidence="11">
    <location>
        <begin position="1343"/>
        <end position="1362"/>
    </location>
</feature>
<evidence type="ECO:0000256" key="10">
    <source>
        <dbReference type="RuleBase" id="RU366018"/>
    </source>
</evidence>
<dbReference type="CDD" id="cd16482">
    <property type="entry name" value="RING-H2_UBR1-like"/>
    <property type="match status" value="1"/>
</dbReference>
<dbReference type="InterPro" id="IPR044046">
    <property type="entry name" value="E3_ligase_UBR-like_C"/>
</dbReference>
<dbReference type="GO" id="GO:0016567">
    <property type="term" value="P:protein ubiquitination"/>
    <property type="evidence" value="ECO:0007669"/>
    <property type="project" value="UniProtKB-UniRule"/>
</dbReference>
<comment type="pathway">
    <text evidence="2 10">Protein modification; protein ubiquitination.</text>
</comment>
<evidence type="ECO:0000256" key="5">
    <source>
        <dbReference type="ARBA" id="ARBA00022771"/>
    </source>
</evidence>
<dbReference type="PROSITE" id="PS51157">
    <property type="entry name" value="ZF_UBR"/>
    <property type="match status" value="1"/>
</dbReference>
<dbReference type="CDD" id="cd19673">
    <property type="entry name" value="UBR-box_UBR3"/>
    <property type="match status" value="1"/>
</dbReference>
<feature type="domain" description="UBR-type" evidence="12">
    <location>
        <begin position="123"/>
        <end position="193"/>
    </location>
</feature>